<evidence type="ECO:0000259" key="8">
    <source>
        <dbReference type="PROSITE" id="PS50110"/>
    </source>
</evidence>
<dbReference type="SUPFAM" id="SSF52172">
    <property type="entry name" value="CheY-like"/>
    <property type="match status" value="1"/>
</dbReference>
<dbReference type="InterPro" id="IPR001789">
    <property type="entry name" value="Sig_transdc_resp-reg_receiver"/>
</dbReference>
<dbReference type="EMBL" id="JANAVZ010000002">
    <property type="protein sequence ID" value="MCT4332163.1"/>
    <property type="molecule type" value="Genomic_DNA"/>
</dbReference>
<keyword evidence="3" id="KW-0805">Transcription regulation</keyword>
<dbReference type="InterPro" id="IPR036388">
    <property type="entry name" value="WH-like_DNA-bd_sf"/>
</dbReference>
<dbReference type="Gene3D" id="3.40.50.2300">
    <property type="match status" value="1"/>
</dbReference>
<feature type="DNA-binding region" description="OmpR/PhoB-type" evidence="7">
    <location>
        <begin position="124"/>
        <end position="221"/>
    </location>
</feature>
<sequence>MRILLVEDAMDVAEAISAMFTRRGDAVDHAATVLAAQDYLAVQGYDIAILDIGLPDGLGTEVLAALRSAGKATPVLMLTAQSDVDDRVSALNSGADDYLVKPFDLRELEARVRALIRRNSGDVSGCIEFADLLFDPAGCSLEIGGAPVTLTRREFSLLEIMLANRGRVIPKERILERMYAFDHEQVGTNTVELYVARLRRKLQPSRVAIRTLRGLGYQLVADS</sequence>
<dbReference type="Pfam" id="PF00486">
    <property type="entry name" value="Trans_reg_C"/>
    <property type="match status" value="1"/>
</dbReference>
<dbReference type="Gene3D" id="1.10.10.10">
    <property type="entry name" value="Winged helix-like DNA-binding domain superfamily/Winged helix DNA-binding domain"/>
    <property type="match status" value="1"/>
</dbReference>
<evidence type="ECO:0000256" key="2">
    <source>
        <dbReference type="ARBA" id="ARBA00023012"/>
    </source>
</evidence>
<dbReference type="InterPro" id="IPR039420">
    <property type="entry name" value="WalR-like"/>
</dbReference>
<reference evidence="10 11" key="1">
    <citation type="submission" date="2022-04" db="EMBL/GenBank/DDBJ databases">
        <title>Paracoccus sp. YLB-12 draft genome sequence.</title>
        <authorList>
            <person name="Yu L."/>
        </authorList>
    </citation>
    <scope>NUCLEOTIDE SEQUENCE [LARGE SCALE GENOMIC DNA]</scope>
    <source>
        <strain evidence="10 11">YLB-12</strain>
    </source>
</reference>
<dbReference type="InterPro" id="IPR011006">
    <property type="entry name" value="CheY-like_superfamily"/>
</dbReference>
<proteinExistence type="predicted"/>
<dbReference type="CDD" id="cd17624">
    <property type="entry name" value="REC_OmpR_PmrA-like"/>
    <property type="match status" value="1"/>
</dbReference>
<gene>
    <name evidence="10" type="ORF">MU516_04675</name>
</gene>
<evidence type="ECO:0000313" key="10">
    <source>
        <dbReference type="EMBL" id="MCT4332163.1"/>
    </source>
</evidence>
<evidence type="ECO:0000313" key="11">
    <source>
        <dbReference type="Proteomes" id="UP001320702"/>
    </source>
</evidence>
<dbReference type="Pfam" id="PF00072">
    <property type="entry name" value="Response_reg"/>
    <property type="match status" value="1"/>
</dbReference>
<dbReference type="SMART" id="SM00448">
    <property type="entry name" value="REC"/>
    <property type="match status" value="1"/>
</dbReference>
<keyword evidence="1 6" id="KW-0597">Phosphoprotein</keyword>
<dbReference type="PROSITE" id="PS50110">
    <property type="entry name" value="RESPONSE_REGULATORY"/>
    <property type="match status" value="1"/>
</dbReference>
<dbReference type="RefSeq" id="WP_260276040.1">
    <property type="nucleotide sequence ID" value="NZ_JANAVZ010000002.1"/>
</dbReference>
<evidence type="ECO:0000256" key="3">
    <source>
        <dbReference type="ARBA" id="ARBA00023015"/>
    </source>
</evidence>
<name>A0ABT2K6L1_9RHOB</name>
<evidence type="ECO:0000256" key="1">
    <source>
        <dbReference type="ARBA" id="ARBA00022553"/>
    </source>
</evidence>
<dbReference type="CDD" id="cd00383">
    <property type="entry name" value="trans_reg_C"/>
    <property type="match status" value="1"/>
</dbReference>
<keyword evidence="4 7" id="KW-0238">DNA-binding</keyword>
<feature type="modified residue" description="4-aspartylphosphate" evidence="6">
    <location>
        <position position="51"/>
    </location>
</feature>
<dbReference type="SMART" id="SM00862">
    <property type="entry name" value="Trans_reg_C"/>
    <property type="match status" value="1"/>
</dbReference>
<keyword evidence="11" id="KW-1185">Reference proteome</keyword>
<dbReference type="PANTHER" id="PTHR48111">
    <property type="entry name" value="REGULATOR OF RPOS"/>
    <property type="match status" value="1"/>
</dbReference>
<dbReference type="PANTHER" id="PTHR48111:SF1">
    <property type="entry name" value="TWO-COMPONENT RESPONSE REGULATOR ORR33"/>
    <property type="match status" value="1"/>
</dbReference>
<protein>
    <submittedName>
        <fullName evidence="10">Response regulator transcription factor</fullName>
    </submittedName>
</protein>
<dbReference type="Gene3D" id="6.10.250.690">
    <property type="match status" value="1"/>
</dbReference>
<evidence type="ECO:0000259" key="9">
    <source>
        <dbReference type="PROSITE" id="PS51755"/>
    </source>
</evidence>
<dbReference type="InterPro" id="IPR001867">
    <property type="entry name" value="OmpR/PhoB-type_DNA-bd"/>
</dbReference>
<evidence type="ECO:0000256" key="5">
    <source>
        <dbReference type="ARBA" id="ARBA00023163"/>
    </source>
</evidence>
<evidence type="ECO:0000256" key="7">
    <source>
        <dbReference type="PROSITE-ProRule" id="PRU01091"/>
    </source>
</evidence>
<dbReference type="Proteomes" id="UP001320702">
    <property type="component" value="Unassembled WGS sequence"/>
</dbReference>
<keyword evidence="2" id="KW-0902">Two-component regulatory system</keyword>
<accession>A0ABT2K6L1</accession>
<feature type="domain" description="Response regulatory" evidence="8">
    <location>
        <begin position="2"/>
        <end position="116"/>
    </location>
</feature>
<comment type="caution">
    <text evidence="10">The sequence shown here is derived from an EMBL/GenBank/DDBJ whole genome shotgun (WGS) entry which is preliminary data.</text>
</comment>
<evidence type="ECO:0000256" key="6">
    <source>
        <dbReference type="PROSITE-ProRule" id="PRU00169"/>
    </source>
</evidence>
<dbReference type="PROSITE" id="PS51755">
    <property type="entry name" value="OMPR_PHOB"/>
    <property type="match status" value="1"/>
</dbReference>
<feature type="domain" description="OmpR/PhoB-type" evidence="9">
    <location>
        <begin position="124"/>
        <end position="221"/>
    </location>
</feature>
<organism evidence="10 11">
    <name type="scientific">Paracoccus maritimus</name>
    <dbReference type="NCBI Taxonomy" id="2933292"/>
    <lineage>
        <taxon>Bacteria</taxon>
        <taxon>Pseudomonadati</taxon>
        <taxon>Pseudomonadota</taxon>
        <taxon>Alphaproteobacteria</taxon>
        <taxon>Rhodobacterales</taxon>
        <taxon>Paracoccaceae</taxon>
        <taxon>Paracoccus</taxon>
    </lineage>
</organism>
<keyword evidence="5" id="KW-0804">Transcription</keyword>
<evidence type="ECO:0000256" key="4">
    <source>
        <dbReference type="ARBA" id="ARBA00023125"/>
    </source>
</evidence>